<organism evidence="1 2">
    <name type="scientific">Mitosporidium daphniae</name>
    <dbReference type="NCBI Taxonomy" id="1485682"/>
    <lineage>
        <taxon>Eukaryota</taxon>
        <taxon>Fungi</taxon>
        <taxon>Fungi incertae sedis</taxon>
        <taxon>Microsporidia</taxon>
        <taxon>Mitosporidium</taxon>
    </lineage>
</organism>
<dbReference type="GeneID" id="25259731"/>
<dbReference type="HOGENOM" id="CLU_415650_0_0_1"/>
<protein>
    <submittedName>
        <fullName evidence="1">Uncharacterized protein</fullName>
    </submittedName>
</protein>
<proteinExistence type="predicted"/>
<dbReference type="Proteomes" id="UP000029725">
    <property type="component" value="Unassembled WGS sequence"/>
</dbReference>
<reference evidence="1 2" key="1">
    <citation type="submission" date="2014-04" db="EMBL/GenBank/DDBJ databases">
        <title>A new species of microsporidia sheds light on the evolution of extreme parasitism.</title>
        <authorList>
            <person name="Haag K.L."/>
            <person name="James T.Y."/>
            <person name="Larsson R."/>
            <person name="Schaer T.M."/>
            <person name="Refardt D."/>
            <person name="Pombert J.-F."/>
            <person name="Ebert D."/>
        </authorList>
    </citation>
    <scope>NUCLEOTIDE SEQUENCE [LARGE SCALE GENOMIC DNA]</scope>
    <source>
        <strain evidence="1 2">UGP3</strain>
        <tissue evidence="1">Spores</tissue>
    </source>
</reference>
<dbReference type="VEuPathDB" id="MicrosporidiaDB:DI09_37p110"/>
<comment type="caution">
    <text evidence="1">The sequence shown here is derived from an EMBL/GenBank/DDBJ whole genome shotgun (WGS) entry which is preliminary data.</text>
</comment>
<dbReference type="RefSeq" id="XP_013237801.1">
    <property type="nucleotide sequence ID" value="XM_013382347.1"/>
</dbReference>
<evidence type="ECO:0000313" key="1">
    <source>
        <dbReference type="EMBL" id="KGG51374.1"/>
    </source>
</evidence>
<accession>A0A098VRH4</accession>
<name>A0A098VRH4_9MICR</name>
<keyword evidence="2" id="KW-1185">Reference proteome</keyword>
<evidence type="ECO:0000313" key="2">
    <source>
        <dbReference type="Proteomes" id="UP000029725"/>
    </source>
</evidence>
<gene>
    <name evidence="1" type="ORF">DI09_37p110</name>
</gene>
<dbReference type="EMBL" id="JMKJ01000310">
    <property type="protein sequence ID" value="KGG51374.1"/>
    <property type="molecule type" value="Genomic_DNA"/>
</dbReference>
<sequence>MENAAFVDDFSCLLVRHFPKYILGASSCGKNGPINFEDLLLMVEEATDKMVLHVLNILRILFAPGKPVELDATCLVNTVEKYLHYLTSNTLIANGPKLPRPKDCTAIARALICGNQDLACSLGCALSLGDILDPILNEKIDFYRLATYIVSSRAAPKSSMPFFSFLSNAYFDAPKKVSDIDESYFVELEWPDICLVIFRRFAAVFQKESKSDIDSYQVVSAIVSFFDVQNMYSAILLYYLRIAYILKHPDESSRLCLVRKIPSPINRLLDDQLLFAAENSPQISFVFFLVTLQVSPFAYSEALASPQSLFFSVVSNQNISSDTVTCLILYGFVSRMPLLNAFSISEEGKLLFLHLPARFVVDDTRIRPFLPQLDRTCLFRNLLDVFSPCFGLSIDKLENAALIEMLCKPFCMQLAEKYYRHGAVHLREAFLKLPKEDFCCFVKAFSECSMALFLISEAVSSCTHELSNIQMFLFLISSTIRPPISELCLLSPFLNLLKDIIEAIGGPKAVPKILFFYQLFSAFYPLLASKENEEEVRQGSSKIEYAKTLGVLEYLGVDIPCSLQAAINVDSYSDYIYQIKRSIKGAIQDLELSHNYEEPEHLDPIPIDICNAWAGLLAENKIHSSPTEAPASHLFDHNIDRLLHNVPSDKDYKYYLLNCL</sequence>
<dbReference type="AlphaFoldDB" id="A0A098VRH4"/>